<evidence type="ECO:0000259" key="7">
    <source>
        <dbReference type="PROSITE" id="PS50111"/>
    </source>
</evidence>
<dbReference type="GO" id="GO:0016020">
    <property type="term" value="C:membrane"/>
    <property type="evidence" value="ECO:0007669"/>
    <property type="project" value="InterPro"/>
</dbReference>
<evidence type="ECO:0000256" key="3">
    <source>
        <dbReference type="PROSITE-ProRule" id="PRU00284"/>
    </source>
</evidence>
<dbReference type="Proteomes" id="UP000006469">
    <property type="component" value="Chromosome"/>
</dbReference>
<dbReference type="HOGENOM" id="CLU_000445_107_19_2"/>
<dbReference type="GO" id="GO:0007165">
    <property type="term" value="P:signal transduction"/>
    <property type="evidence" value="ECO:0007669"/>
    <property type="project" value="UniProtKB-KW"/>
</dbReference>
<keyword evidence="6" id="KW-0812">Transmembrane</keyword>
<dbReference type="CDD" id="cd06225">
    <property type="entry name" value="HAMP"/>
    <property type="match status" value="2"/>
</dbReference>
<evidence type="ECO:0000313" key="11">
    <source>
        <dbReference type="EMBL" id="QCQ76409.1"/>
    </source>
</evidence>
<evidence type="ECO:0000256" key="2">
    <source>
        <dbReference type="ARBA" id="ARBA00029447"/>
    </source>
</evidence>
<evidence type="ECO:0000313" key="9">
    <source>
        <dbReference type="EMBL" id="AFK20153.1"/>
    </source>
</evidence>
<dbReference type="PROSITE" id="PS50111">
    <property type="entry name" value="CHEMOTAXIS_TRANSDUC_2"/>
    <property type="match status" value="1"/>
</dbReference>
<evidence type="ECO:0000313" key="14">
    <source>
        <dbReference type="Proteomes" id="UP000299011"/>
    </source>
</evidence>
<dbReference type="CDD" id="cd11386">
    <property type="entry name" value="MCP_signal"/>
    <property type="match status" value="1"/>
</dbReference>
<dbReference type="KEGG" id="hme:HFX_2470"/>
<dbReference type="SMART" id="SM00283">
    <property type="entry name" value="MA"/>
    <property type="match status" value="1"/>
</dbReference>
<feature type="transmembrane region" description="Helical" evidence="6">
    <location>
        <begin position="292"/>
        <end position="314"/>
    </location>
</feature>
<gene>
    <name evidence="9" type="primary">htr</name>
    <name evidence="9" type="ordered locus">HFX_2470</name>
    <name evidence="10" type="ORF">BM92_13145</name>
    <name evidence="11" type="ORF">E6P09_14435</name>
</gene>
<feature type="coiled-coil region" evidence="4">
    <location>
        <begin position="584"/>
        <end position="618"/>
    </location>
</feature>
<dbReference type="Proteomes" id="UP000027075">
    <property type="component" value="Chromosome"/>
</dbReference>
<dbReference type="EMBL" id="CP039139">
    <property type="protein sequence ID" value="QCQ76409.1"/>
    <property type="molecule type" value="Genomic_DNA"/>
</dbReference>
<feature type="domain" description="HAMP" evidence="8">
    <location>
        <begin position="374"/>
        <end position="417"/>
    </location>
</feature>
<evidence type="ECO:0000256" key="1">
    <source>
        <dbReference type="ARBA" id="ARBA00023224"/>
    </source>
</evidence>
<dbReference type="GeneID" id="40157638"/>
<evidence type="ECO:0000313" key="12">
    <source>
        <dbReference type="Proteomes" id="UP000006469"/>
    </source>
</evidence>
<dbReference type="PRINTS" id="PR00260">
    <property type="entry name" value="CHEMTRNSDUCR"/>
</dbReference>
<organism evidence="9 12">
    <name type="scientific">Haloferax mediterranei (strain ATCC 33500 / DSM 1411 / JCM 8866 / NBRC 14739 / NCIMB 2177 / R-4)</name>
    <name type="common">Halobacterium mediterranei</name>
    <dbReference type="NCBI Taxonomy" id="523841"/>
    <lineage>
        <taxon>Archaea</taxon>
        <taxon>Methanobacteriati</taxon>
        <taxon>Methanobacteriota</taxon>
        <taxon>Stenosarchaea group</taxon>
        <taxon>Halobacteria</taxon>
        <taxon>Halobacteriales</taxon>
        <taxon>Haloferacaceae</taxon>
        <taxon>Haloferax</taxon>
    </lineage>
</organism>
<reference evidence="11 14" key="5">
    <citation type="submission" date="2019-04" db="EMBL/GenBank/DDBJ databases">
        <title>Methylomes of two halophilic Archaea, Haloarcula marismortui and Haloferax mediterranei.</title>
        <authorList>
            <person name="DasSarma S."/>
            <person name="DasSarma P."/>
            <person name="DasSarma S."/>
            <person name="Fomenkov A."/>
            <person name="Vincze T."/>
            <person name="Anton B.P."/>
            <person name="Roberts R.J."/>
        </authorList>
    </citation>
    <scope>NUCLEOTIDE SEQUENCE [LARGE SCALE GENOMIC DNA]</scope>
    <source>
        <strain evidence="11">ATCC 33500</strain>
        <strain evidence="14">ATCC 33500 / DSM 1411 / JCM 8866 / NBRC 14739 / NCIMB 2177 / R-4</strain>
    </source>
</reference>
<dbReference type="Gene3D" id="6.10.340.10">
    <property type="match status" value="1"/>
</dbReference>
<name>I3R7E3_HALMT</name>
<dbReference type="PANTHER" id="PTHR32089:SF112">
    <property type="entry name" value="LYSOZYME-LIKE PROTEIN-RELATED"/>
    <property type="match status" value="1"/>
</dbReference>
<dbReference type="InterPro" id="IPR004090">
    <property type="entry name" value="Chemotax_Me-accpt_rcpt"/>
</dbReference>
<keyword evidence="4" id="KW-0175">Coiled coil</keyword>
<feature type="compositionally biased region" description="Polar residues" evidence="5">
    <location>
        <begin position="728"/>
        <end position="743"/>
    </location>
</feature>
<evidence type="ECO:0000313" key="10">
    <source>
        <dbReference type="EMBL" id="AHZ23526.1"/>
    </source>
</evidence>
<dbReference type="Pfam" id="PF00015">
    <property type="entry name" value="MCPsignal"/>
    <property type="match status" value="1"/>
</dbReference>
<reference evidence="9" key="4">
    <citation type="submission" date="2014-05" db="EMBL/GenBank/DDBJ databases">
        <authorList>
            <person name="Wang L."/>
            <person name="Yang H."/>
            <person name="Xiang H."/>
        </authorList>
    </citation>
    <scope>NUCLEOTIDE SEQUENCE</scope>
    <source>
        <strain>CGMCC 1.2087</strain>
    </source>
</reference>
<keyword evidence="6" id="KW-1133">Transmembrane helix</keyword>
<dbReference type="STRING" id="523841.HFX_2470"/>
<proteinExistence type="inferred from homology"/>
<dbReference type="PROSITE" id="PS50885">
    <property type="entry name" value="HAMP"/>
    <property type="match status" value="2"/>
</dbReference>
<dbReference type="Gene3D" id="1.10.287.950">
    <property type="entry name" value="Methyl-accepting chemotaxis protein"/>
    <property type="match status" value="1"/>
</dbReference>
<dbReference type="InterPro" id="IPR004089">
    <property type="entry name" value="MCPsignal_dom"/>
</dbReference>
<evidence type="ECO:0000256" key="4">
    <source>
        <dbReference type="SAM" id="Coils"/>
    </source>
</evidence>
<dbReference type="GO" id="GO:0006935">
    <property type="term" value="P:chemotaxis"/>
    <property type="evidence" value="ECO:0007669"/>
    <property type="project" value="InterPro"/>
</dbReference>
<evidence type="ECO:0000259" key="8">
    <source>
        <dbReference type="PROSITE" id="PS50885"/>
    </source>
</evidence>
<dbReference type="RefSeq" id="WP_014732501.1">
    <property type="nucleotide sequence ID" value="NC_017941.2"/>
</dbReference>
<feature type="compositionally biased region" description="Polar residues" evidence="5">
    <location>
        <begin position="761"/>
        <end position="770"/>
    </location>
</feature>
<feature type="transmembrane region" description="Helical" evidence="6">
    <location>
        <begin position="21"/>
        <end position="42"/>
    </location>
</feature>
<dbReference type="Pfam" id="PF00672">
    <property type="entry name" value="HAMP"/>
    <property type="match status" value="2"/>
</dbReference>
<feature type="region of interest" description="Disordered" evidence="5">
    <location>
        <begin position="721"/>
        <end position="782"/>
    </location>
</feature>
<dbReference type="InterPro" id="IPR003660">
    <property type="entry name" value="HAMP_dom"/>
</dbReference>
<evidence type="ECO:0000256" key="5">
    <source>
        <dbReference type="SAM" id="MobiDB-lite"/>
    </source>
</evidence>
<evidence type="ECO:0000313" key="13">
    <source>
        <dbReference type="Proteomes" id="UP000027075"/>
    </source>
</evidence>
<dbReference type="GO" id="GO:0004888">
    <property type="term" value="F:transmembrane signaling receptor activity"/>
    <property type="evidence" value="ECO:0007669"/>
    <property type="project" value="InterPro"/>
</dbReference>
<dbReference type="SUPFAM" id="SSF58104">
    <property type="entry name" value="Methyl-accepting chemotaxis protein (MCP) signaling domain"/>
    <property type="match status" value="1"/>
</dbReference>
<dbReference type="EMBL" id="CP001868">
    <property type="protein sequence ID" value="AFK20153.1"/>
    <property type="molecule type" value="Genomic_DNA"/>
</dbReference>
<dbReference type="EMBL" id="CP007551">
    <property type="protein sequence ID" value="AHZ23526.1"/>
    <property type="molecule type" value="Genomic_DNA"/>
</dbReference>
<feature type="domain" description="HAMP" evidence="8">
    <location>
        <begin position="316"/>
        <end position="368"/>
    </location>
</feature>
<feature type="domain" description="Methyl-accepting transducer" evidence="7">
    <location>
        <begin position="436"/>
        <end position="672"/>
    </location>
</feature>
<protein>
    <submittedName>
        <fullName evidence="10">Chemotaxis protein</fullName>
    </submittedName>
    <submittedName>
        <fullName evidence="11">HAMP domain-containing protein</fullName>
    </submittedName>
    <submittedName>
        <fullName evidence="9">MCP domain-containing signal transducer</fullName>
    </submittedName>
</protein>
<keyword evidence="1 3" id="KW-0807">Transducer</keyword>
<dbReference type="AlphaFoldDB" id="I3R7E3"/>
<reference evidence="9 12" key="2">
    <citation type="journal article" date="2012" name="J. Bacteriol.">
        <title>Complete genome sequence of the metabolically versatile halophilic archaeon Haloferax mediterranei, a poly(3-hydroxybutyrate-co-3-hydroxyvalerate) producer.</title>
        <authorList>
            <person name="Han J."/>
            <person name="Zhang F."/>
            <person name="Hou J."/>
            <person name="Liu X."/>
            <person name="Li M."/>
            <person name="Liu H."/>
            <person name="Cai L."/>
            <person name="Zhang B."/>
            <person name="Chen Y."/>
            <person name="Zhou J."/>
            <person name="Hu S."/>
            <person name="Xiang H."/>
        </authorList>
    </citation>
    <scope>NUCLEOTIDE SEQUENCE [LARGE SCALE GENOMIC DNA]</scope>
    <source>
        <strain evidence="12">ATCC 33500 / DSM 1411 / JCM 8866 / NBRC 14739 / NCIMB 2177 / R-4</strain>
        <strain evidence="9">CGMCC 1.2087</strain>
    </source>
</reference>
<dbReference type="OrthoDB" id="8523at2157"/>
<dbReference type="eggNOG" id="arCOG02322">
    <property type="taxonomic scope" value="Archaea"/>
</dbReference>
<comment type="similarity">
    <text evidence="2">Belongs to the methyl-accepting chemotaxis (MCP) protein family.</text>
</comment>
<dbReference type="eggNOG" id="arCOG02320">
    <property type="taxonomic scope" value="Archaea"/>
</dbReference>
<keyword evidence="6" id="KW-0472">Membrane</keyword>
<evidence type="ECO:0000256" key="6">
    <source>
        <dbReference type="SAM" id="Phobius"/>
    </source>
</evidence>
<sequence>MADTIVEEAERRLPDAITESYIRRLVSAMLLVSVLVAGVGIIQYQQTASSIDEDARADLLTEAEREALQVNSWFEERERLASIVAADPSAGSTLGDRSSTALTQAKTDMPDDVAALHFVNTETTTVIGSSEDGAVGTPLFENGTLPLPDRADLSDEGVERTTVFVKDGVAYMGFVAPLPSLEPHAIVLVAEASSLGTALDGNRLDGGFAQLVTKNGTVLYDGGGGQSNVAYPATNSDSLSDAFAGEVGVSRLSPVEGFISSPHVVAHVPVYGGDVLLLHAPASSVFALSRSVGFQIATLLFLFMLGLGAFAFIIRGNTAVPLVNLESTVSELRKGDLDVELETTRDDEFGQVVRGIDNLRNDLRDQRADAGEYSEAMTRAADGDLRVRLPTDSNSQDMALVAEAYNEMMDDIEQTVGTVKAFGEDVTTLANRVASRADDVSSASEEVSGSIQQISDGASEQTENLMAAADEINDLSASIQQIASSADELVRLTEEAEARSRDGQSAATDALDDIDAVRSETEATVTEVNELDDRLEQIEQIVEVITEIAEQTDILALNANIEAARAGEAGEGFAVVSNEVKQLAQETKSSAADIEALVEEIESQRDAVVTRIERMRDQVEESATSVDEALASFDGIVERVEDTTASVHEISDATSSQADSSQEVLSMTDEIAGISEETTAEAQNVSAAAEQQTAALDGVNQDVRELSTNVNHLDELLDAFEVGDESDVSSTGNKNGVSSTGNETDIGPTTDDVRSADDEAPTQQSEPTSKLSHEQAESVADD</sequence>
<dbReference type="Proteomes" id="UP000299011">
    <property type="component" value="Chromosome"/>
</dbReference>
<reference evidence="10 13" key="3">
    <citation type="submission" date="2014-04" db="EMBL/GenBank/DDBJ databases">
        <title>Transcriptional profiles of Haloferax mediterranei on the basis of nitrogen availability.</title>
        <authorList>
            <person name="Bautista V."/>
        </authorList>
    </citation>
    <scope>NUCLEOTIDE SEQUENCE [LARGE SCALE GENOMIC DNA]</scope>
    <source>
        <strain evidence="10">ATCC 33500</strain>
        <strain evidence="13">ATCC 33500 / DSM 1411 / JCM 8866 / NBRC 14739 / NCIMB 2177 / R-4</strain>
    </source>
</reference>
<accession>I3R7E3</accession>
<reference evidence="9" key="1">
    <citation type="journal article" date="2012" name="Appl. Environ. Microbiol.">
        <title>Identification of the haloarchaeal phasin (PhaP) that functions in polyhydroxyalkanoate accumulation and granule formation in Haloferax mediterranei.</title>
        <authorList>
            <person name="Cai S."/>
            <person name="Cai L."/>
            <person name="Liu H."/>
            <person name="Liu X."/>
            <person name="Han J."/>
            <person name="Zhou J."/>
            <person name="Xiang H."/>
        </authorList>
    </citation>
    <scope>NUCLEOTIDE SEQUENCE</scope>
    <source>
        <strain evidence="9">CGMCC 1.2087</strain>
    </source>
</reference>
<dbReference type="PANTHER" id="PTHR32089">
    <property type="entry name" value="METHYL-ACCEPTING CHEMOTAXIS PROTEIN MCPB"/>
    <property type="match status" value="1"/>
</dbReference>
<dbReference type="SMART" id="SM00304">
    <property type="entry name" value="HAMP"/>
    <property type="match status" value="3"/>
</dbReference>